<dbReference type="AlphaFoldDB" id="A0A2N8HFD6"/>
<protein>
    <recommendedName>
        <fullName evidence="4">phosphoglycolate phosphatase</fullName>
        <ecNumber evidence="4">3.1.3.18</ecNumber>
    </recommendedName>
</protein>
<dbReference type="SFLD" id="SFLDG01129">
    <property type="entry name" value="C1.5:_HAD__Beta-PGM__Phosphata"/>
    <property type="match status" value="1"/>
</dbReference>
<evidence type="ECO:0000256" key="4">
    <source>
        <dbReference type="ARBA" id="ARBA00013078"/>
    </source>
</evidence>
<comment type="similarity">
    <text evidence="3">Belongs to the HAD-like hydrolase superfamily. CbbY/CbbZ/Gph/YieH family.</text>
</comment>
<dbReference type="Gene3D" id="1.10.150.240">
    <property type="entry name" value="Putative phosphatase, domain 2"/>
    <property type="match status" value="1"/>
</dbReference>
<accession>A0A2N8HFD6</accession>
<comment type="pathway">
    <text evidence="2">Organic acid metabolism; glycolate biosynthesis; glycolate from 2-phosphoglycolate: step 1/1.</text>
</comment>
<evidence type="ECO:0000256" key="1">
    <source>
        <dbReference type="ARBA" id="ARBA00000830"/>
    </source>
</evidence>
<dbReference type="InterPro" id="IPR036412">
    <property type="entry name" value="HAD-like_sf"/>
</dbReference>
<dbReference type="GO" id="GO:0005829">
    <property type="term" value="C:cytosol"/>
    <property type="evidence" value="ECO:0007669"/>
    <property type="project" value="TreeGrafter"/>
</dbReference>
<dbReference type="GO" id="GO:0006281">
    <property type="term" value="P:DNA repair"/>
    <property type="evidence" value="ECO:0007669"/>
    <property type="project" value="TreeGrafter"/>
</dbReference>
<dbReference type="Proteomes" id="UP000236000">
    <property type="component" value="Unassembled WGS sequence"/>
</dbReference>
<dbReference type="Pfam" id="PF13419">
    <property type="entry name" value="HAD_2"/>
    <property type="match status" value="1"/>
</dbReference>
<dbReference type="OrthoDB" id="9792518at2"/>
<dbReference type="SUPFAM" id="SSF56784">
    <property type="entry name" value="HAD-like"/>
    <property type="match status" value="1"/>
</dbReference>
<comment type="caution">
    <text evidence="5">The sequence shown here is derived from an EMBL/GenBank/DDBJ whole genome shotgun (WGS) entry which is preliminary data.</text>
</comment>
<dbReference type="SFLD" id="SFLDS00003">
    <property type="entry name" value="Haloacid_Dehalogenase"/>
    <property type="match status" value="1"/>
</dbReference>
<name>A0A2N8HFD6_9BACT</name>
<sequence>MIKLIAFDLDGTIGETVPMCIRAFEQAVSPYAGHTLSEREITQTFGLNEVGMIKVVAGEKWREALHDFYPVYEKMHDECPEPYEGICELIHTLKAAGILVALITGKGEKSCRITLEKFGMQDLFCSVKTGAEDRPNKADAIEELLAAYCVAKDEFYYIGDAVSDVTACKKAGVPCLSAAWGATADISGLEESNPSKVFFSIEDLAHFLRRLQKGM</sequence>
<organism evidence="5 6">
    <name type="scientific">Akkermansia muciniphila</name>
    <dbReference type="NCBI Taxonomy" id="239935"/>
    <lineage>
        <taxon>Bacteria</taxon>
        <taxon>Pseudomonadati</taxon>
        <taxon>Verrucomicrobiota</taxon>
        <taxon>Verrucomicrobiia</taxon>
        <taxon>Verrucomicrobiales</taxon>
        <taxon>Akkermansiaceae</taxon>
        <taxon>Akkermansia</taxon>
    </lineage>
</organism>
<dbReference type="Gene3D" id="3.40.50.1000">
    <property type="entry name" value="HAD superfamily/HAD-like"/>
    <property type="match status" value="1"/>
</dbReference>
<dbReference type="EC" id="3.1.3.18" evidence="4"/>
<dbReference type="PANTHER" id="PTHR43434:SF1">
    <property type="entry name" value="PHOSPHOGLYCOLATE PHOSPHATASE"/>
    <property type="match status" value="1"/>
</dbReference>
<dbReference type="PANTHER" id="PTHR43434">
    <property type="entry name" value="PHOSPHOGLYCOLATE PHOSPHATASE"/>
    <property type="match status" value="1"/>
</dbReference>
<dbReference type="InterPro" id="IPR041492">
    <property type="entry name" value="HAD_2"/>
</dbReference>
<evidence type="ECO:0000313" key="6">
    <source>
        <dbReference type="Proteomes" id="UP000236000"/>
    </source>
</evidence>
<proteinExistence type="inferred from homology"/>
<evidence type="ECO:0000256" key="3">
    <source>
        <dbReference type="ARBA" id="ARBA00006171"/>
    </source>
</evidence>
<dbReference type="InterPro" id="IPR023198">
    <property type="entry name" value="PGP-like_dom2"/>
</dbReference>
<dbReference type="GO" id="GO:0008967">
    <property type="term" value="F:phosphoglycolate phosphatase activity"/>
    <property type="evidence" value="ECO:0007669"/>
    <property type="project" value="UniProtKB-EC"/>
</dbReference>
<evidence type="ECO:0000256" key="2">
    <source>
        <dbReference type="ARBA" id="ARBA00004818"/>
    </source>
</evidence>
<gene>
    <name evidence="5" type="ORF">CXU22_04175</name>
</gene>
<reference evidence="5 6" key="1">
    <citation type="journal article" date="2017" name="BMC Genomics">
        <title>Genome sequencing of 39 Akkermansia muciniphila isolates reveals its population structure, genomic and functional diverisity, and global distribution in mammalian gut microbiotas.</title>
        <authorList>
            <person name="Guo X."/>
            <person name="Li S."/>
            <person name="Zhang J."/>
            <person name="Wu F."/>
            <person name="Li X."/>
            <person name="Wu D."/>
            <person name="Zhang M."/>
            <person name="Ou Z."/>
            <person name="Jie Z."/>
            <person name="Yan Q."/>
            <person name="Li P."/>
            <person name="Yi J."/>
            <person name="Peng Y."/>
        </authorList>
    </citation>
    <scope>NUCLEOTIDE SEQUENCE [LARGE SCALE GENOMIC DNA]</scope>
    <source>
        <strain evidence="5 6">GP24</strain>
    </source>
</reference>
<dbReference type="InterPro" id="IPR050155">
    <property type="entry name" value="HAD-like_hydrolase_sf"/>
</dbReference>
<dbReference type="EMBL" id="PJKA01000006">
    <property type="protein sequence ID" value="PNC18992.1"/>
    <property type="molecule type" value="Genomic_DNA"/>
</dbReference>
<dbReference type="RefSeq" id="WP_102712840.1">
    <property type="nucleotide sequence ID" value="NZ_PJKA01000006.1"/>
</dbReference>
<evidence type="ECO:0000313" key="5">
    <source>
        <dbReference type="EMBL" id="PNC18992.1"/>
    </source>
</evidence>
<dbReference type="InterPro" id="IPR023214">
    <property type="entry name" value="HAD_sf"/>
</dbReference>
<comment type="catalytic activity">
    <reaction evidence="1">
        <text>2-phosphoglycolate + H2O = glycolate + phosphate</text>
        <dbReference type="Rhea" id="RHEA:14369"/>
        <dbReference type="ChEBI" id="CHEBI:15377"/>
        <dbReference type="ChEBI" id="CHEBI:29805"/>
        <dbReference type="ChEBI" id="CHEBI:43474"/>
        <dbReference type="ChEBI" id="CHEBI:58033"/>
        <dbReference type="EC" id="3.1.3.18"/>
    </reaction>
</comment>